<protein>
    <submittedName>
        <fullName evidence="1">Uncharacterized protein YcaQ</fullName>
    </submittedName>
</protein>
<dbReference type="InterPro" id="IPR009351">
    <property type="entry name" value="AlkZ-like"/>
</dbReference>
<keyword evidence="2" id="KW-1185">Reference proteome</keyword>
<reference evidence="1 2" key="1">
    <citation type="submission" date="2024-06" db="EMBL/GenBank/DDBJ databases">
        <title>Genomic Encyclopedia of Type Strains, Phase IV (KMG-IV): sequencing the most valuable type-strain genomes for metagenomic binning, comparative biology and taxonomic classification.</title>
        <authorList>
            <person name="Goeker M."/>
        </authorList>
    </citation>
    <scope>NUCLEOTIDE SEQUENCE [LARGE SCALE GENOMIC DNA]</scope>
    <source>
        <strain evidence="1 2">DSM 29492</strain>
    </source>
</reference>
<gene>
    <name evidence="1" type="ORF">ABID24_003511</name>
</gene>
<accession>A0ABV2M6Y9</accession>
<dbReference type="PANTHER" id="PTHR30528:SF0">
    <property type="entry name" value="CYTOPLASMIC PROTEIN"/>
    <property type="match status" value="1"/>
</dbReference>
<sequence>MDRIYFTKKQARQFLLLKHGLLGDYKFVGKEGILSFIRQAGCIQFDPVDVCGRNADLVLQSRIKDYQKTMLYELLYIDRKLVDYFDKNLVILPIENWKYFGRERQAHRSWERSHTEIVEVQERVREEIARRGPLCSADLDIVEKVSWYWSDTRLSRAALEHMYFVGELGIHHKSGTLKYYDLIENCIPEEFLNQPEPFPSDFDYRKWLVSERIGSVGLLWNRASDAWLGIQGLKAAQRNAIFEMLLKEEKIIEVKVEEIGEPLYCRREDAGLAEFILKNPPMKKRCEFIAPLDNLIWDRKLIGAVFDFSYKWEIYTPKQQRKYGYYVLPILYGDRFAGRIEMAYDKKQGKLELKNIWYEPDLRLTKALQRDVDRRIRRFERFCRKGGWNDWRDCKSHR</sequence>
<dbReference type="Pfam" id="PF06224">
    <property type="entry name" value="AlkZ-like"/>
    <property type="match status" value="1"/>
</dbReference>
<comment type="caution">
    <text evidence="1">The sequence shown here is derived from an EMBL/GenBank/DDBJ whole genome shotgun (WGS) entry which is preliminary data.</text>
</comment>
<proteinExistence type="predicted"/>
<dbReference type="EMBL" id="JBEPMJ010000042">
    <property type="protein sequence ID" value="MET3752241.1"/>
    <property type="molecule type" value="Genomic_DNA"/>
</dbReference>
<dbReference type="PANTHER" id="PTHR30528">
    <property type="entry name" value="CYTOPLASMIC PROTEIN"/>
    <property type="match status" value="1"/>
</dbReference>
<organism evidence="1 2">
    <name type="scientific">Blautia caecimuris</name>
    <dbReference type="NCBI Taxonomy" id="1796615"/>
    <lineage>
        <taxon>Bacteria</taxon>
        <taxon>Bacillati</taxon>
        <taxon>Bacillota</taxon>
        <taxon>Clostridia</taxon>
        <taxon>Lachnospirales</taxon>
        <taxon>Lachnospiraceae</taxon>
        <taxon>Blautia</taxon>
    </lineage>
</organism>
<evidence type="ECO:0000313" key="2">
    <source>
        <dbReference type="Proteomes" id="UP001549106"/>
    </source>
</evidence>
<evidence type="ECO:0000313" key="1">
    <source>
        <dbReference type="EMBL" id="MET3752241.1"/>
    </source>
</evidence>
<dbReference type="RefSeq" id="WP_257465587.1">
    <property type="nucleotide sequence ID" value="NZ_BAABXP010000002.1"/>
</dbReference>
<dbReference type="Proteomes" id="UP001549106">
    <property type="component" value="Unassembled WGS sequence"/>
</dbReference>
<name>A0ABV2M6Y9_9FIRM</name>